<sequence>MMKSFLLILVCLAVFLPGAHATYKAMKLFDMAISADRIAYGTITKVEDLYYYLADRQGKGGQIKIARYIGLAGSGSYRWMPYAEGQQVLVFLRKRKNGFELLSNGIEAEIPLIRDSLVIDMQCFSPNTVMAISPQRKITDAFKNSCTHTVGTRKVFGLKFSLDYFYTAMQHFRDCYQIILKQEGGCASYNCFNFFDRYTRDKLNIQKRKSKLLKLMYDDMEDMQLHNCKQL</sequence>
<dbReference type="Proteomes" id="UP000240572">
    <property type="component" value="Unassembled WGS sequence"/>
</dbReference>
<dbReference type="AlphaFoldDB" id="A0A2P8DBI6"/>
<proteinExistence type="predicted"/>
<reference evidence="2 3" key="1">
    <citation type="submission" date="2018-03" db="EMBL/GenBank/DDBJ databases">
        <title>Genomic Encyclopedia of Type Strains, Phase III (KMG-III): the genomes of soil and plant-associated and newly described type strains.</title>
        <authorList>
            <person name="Whitman W."/>
        </authorList>
    </citation>
    <scope>NUCLEOTIDE SEQUENCE [LARGE SCALE GENOMIC DNA]</scope>
    <source>
        <strain evidence="2 3">CGMCC 1.12700</strain>
    </source>
</reference>
<evidence type="ECO:0000313" key="3">
    <source>
        <dbReference type="Proteomes" id="UP000240572"/>
    </source>
</evidence>
<feature type="signal peptide" evidence="1">
    <location>
        <begin position="1"/>
        <end position="21"/>
    </location>
</feature>
<gene>
    <name evidence="2" type="ORF">B0I18_101693</name>
</gene>
<feature type="chain" id="PRO_5015202475" evidence="1">
    <location>
        <begin position="22"/>
        <end position="231"/>
    </location>
</feature>
<dbReference type="RefSeq" id="WP_146146642.1">
    <property type="nucleotide sequence ID" value="NZ_PYGD01000001.1"/>
</dbReference>
<dbReference type="EMBL" id="PYGD01000001">
    <property type="protein sequence ID" value="PSK94537.1"/>
    <property type="molecule type" value="Genomic_DNA"/>
</dbReference>
<evidence type="ECO:0000256" key="1">
    <source>
        <dbReference type="SAM" id="SignalP"/>
    </source>
</evidence>
<dbReference type="OrthoDB" id="647779at2"/>
<keyword evidence="1" id="KW-0732">Signal</keyword>
<protein>
    <submittedName>
        <fullName evidence="2">Uncharacterized protein</fullName>
    </submittedName>
</protein>
<name>A0A2P8DBI6_9BACT</name>
<accession>A0A2P8DBI6</accession>
<evidence type="ECO:0000313" key="2">
    <source>
        <dbReference type="EMBL" id="PSK94537.1"/>
    </source>
</evidence>
<organism evidence="2 3">
    <name type="scientific">Taibaiella chishuiensis</name>
    <dbReference type="NCBI Taxonomy" id="1434707"/>
    <lineage>
        <taxon>Bacteria</taxon>
        <taxon>Pseudomonadati</taxon>
        <taxon>Bacteroidota</taxon>
        <taxon>Chitinophagia</taxon>
        <taxon>Chitinophagales</taxon>
        <taxon>Chitinophagaceae</taxon>
        <taxon>Taibaiella</taxon>
    </lineage>
</organism>
<comment type="caution">
    <text evidence="2">The sequence shown here is derived from an EMBL/GenBank/DDBJ whole genome shotgun (WGS) entry which is preliminary data.</text>
</comment>
<keyword evidence="3" id="KW-1185">Reference proteome</keyword>